<proteinExistence type="predicted"/>
<accession>A0A8S3QQT7</accession>
<dbReference type="EMBL" id="CAJPWZ010000661">
    <property type="protein sequence ID" value="CAG2198027.1"/>
    <property type="molecule type" value="Genomic_DNA"/>
</dbReference>
<gene>
    <name evidence="3" type="ORF">MEDL_12811</name>
</gene>
<protein>
    <recommendedName>
        <fullName evidence="2">CBM20 domain-containing protein</fullName>
    </recommendedName>
</protein>
<dbReference type="Gene3D" id="2.60.40.10">
    <property type="entry name" value="Immunoglobulins"/>
    <property type="match status" value="1"/>
</dbReference>
<dbReference type="OrthoDB" id="6094451at2759"/>
<comment type="caution">
    <text evidence="3">The sequence shown here is derived from an EMBL/GenBank/DDBJ whole genome shotgun (WGS) entry which is preliminary data.</text>
</comment>
<reference evidence="3" key="1">
    <citation type="submission" date="2021-03" db="EMBL/GenBank/DDBJ databases">
        <authorList>
            <person name="Bekaert M."/>
        </authorList>
    </citation>
    <scope>NUCLEOTIDE SEQUENCE</scope>
</reference>
<keyword evidence="4" id="KW-1185">Reference proteome</keyword>
<dbReference type="SUPFAM" id="SSF49452">
    <property type="entry name" value="Starch-binding domain-like"/>
    <property type="match status" value="1"/>
</dbReference>
<organism evidence="3 4">
    <name type="scientific">Mytilus edulis</name>
    <name type="common">Blue mussel</name>
    <dbReference type="NCBI Taxonomy" id="6550"/>
    <lineage>
        <taxon>Eukaryota</taxon>
        <taxon>Metazoa</taxon>
        <taxon>Spiralia</taxon>
        <taxon>Lophotrochozoa</taxon>
        <taxon>Mollusca</taxon>
        <taxon>Bivalvia</taxon>
        <taxon>Autobranchia</taxon>
        <taxon>Pteriomorphia</taxon>
        <taxon>Mytilida</taxon>
        <taxon>Mytiloidea</taxon>
        <taxon>Mytilidae</taxon>
        <taxon>Mytilinae</taxon>
        <taxon>Mytilus</taxon>
    </lineage>
</organism>
<evidence type="ECO:0000313" key="4">
    <source>
        <dbReference type="Proteomes" id="UP000683360"/>
    </source>
</evidence>
<name>A0A8S3QQT7_MYTED</name>
<sequence>MAEAESCCPEMTENVPFVFETRYITQNVNQRLAVSGSLEILGNWSVETAVIAEETPANTGRWRANVEIPRNTSFEWKWLVIENDRSRVYRWEERPNRSLSSGTSPAHVRSAWNLGEEVEIPLKYKFKRKGKLRKMICKDELQGNRNFLNDHLTLKNRNIEIGKNYQMFASGVKFVVALCSAIFISSPKAAVPPTAAVKRRKNGVISLRKKFYRGWAKATDGVTDNAITTTCDSPENGNRNCFSGNQSEDSEKLLGPEENNDKNCVMNDSFEPKMNQQI</sequence>
<evidence type="ECO:0000259" key="2">
    <source>
        <dbReference type="PROSITE" id="PS51166"/>
    </source>
</evidence>
<dbReference type="AlphaFoldDB" id="A0A8S3QQT7"/>
<evidence type="ECO:0000313" key="3">
    <source>
        <dbReference type="EMBL" id="CAG2198027.1"/>
    </source>
</evidence>
<feature type="compositionally biased region" description="Polar residues" evidence="1">
    <location>
        <begin position="235"/>
        <end position="247"/>
    </location>
</feature>
<dbReference type="GO" id="GO:2001070">
    <property type="term" value="F:starch binding"/>
    <property type="evidence" value="ECO:0007669"/>
    <property type="project" value="InterPro"/>
</dbReference>
<dbReference type="InterPro" id="IPR013784">
    <property type="entry name" value="Carb-bd-like_fold"/>
</dbReference>
<dbReference type="GO" id="GO:0016020">
    <property type="term" value="C:membrane"/>
    <property type="evidence" value="ECO:0007669"/>
    <property type="project" value="TreeGrafter"/>
</dbReference>
<dbReference type="PANTHER" id="PTHR15048:SF0">
    <property type="entry name" value="STARCH-BINDING DOMAIN-CONTAINING PROTEIN 1"/>
    <property type="match status" value="1"/>
</dbReference>
<dbReference type="SMART" id="SM01065">
    <property type="entry name" value="CBM_2"/>
    <property type="match status" value="1"/>
</dbReference>
<dbReference type="PROSITE" id="PS51166">
    <property type="entry name" value="CBM20"/>
    <property type="match status" value="1"/>
</dbReference>
<dbReference type="Proteomes" id="UP000683360">
    <property type="component" value="Unassembled WGS sequence"/>
</dbReference>
<evidence type="ECO:0000256" key="1">
    <source>
        <dbReference type="SAM" id="MobiDB-lite"/>
    </source>
</evidence>
<dbReference type="Pfam" id="PF00686">
    <property type="entry name" value="CBM_20"/>
    <property type="match status" value="1"/>
</dbReference>
<dbReference type="PANTHER" id="PTHR15048">
    <property type="entry name" value="STARCH-BINDING DOMAIN-CONTAINING PROTEIN 1"/>
    <property type="match status" value="1"/>
</dbReference>
<dbReference type="InterPro" id="IPR013783">
    <property type="entry name" value="Ig-like_fold"/>
</dbReference>
<feature type="region of interest" description="Disordered" evidence="1">
    <location>
        <begin position="235"/>
        <end position="257"/>
    </location>
</feature>
<feature type="domain" description="CBM20" evidence="2">
    <location>
        <begin position="9"/>
        <end position="114"/>
    </location>
</feature>
<dbReference type="InterPro" id="IPR002044">
    <property type="entry name" value="CBM20"/>
</dbReference>